<reference evidence="1" key="1">
    <citation type="submission" date="2020-04" db="EMBL/GenBank/DDBJ databases">
        <title>A chromosome-scale assembly and high-density genetic map of the yellow drum (Nibea albiflora) genome.</title>
        <authorList>
            <person name="Xu D."/>
            <person name="Zhang W."/>
            <person name="Chen R."/>
            <person name="Tan P."/>
            <person name="Wang L."/>
            <person name="Song H."/>
            <person name="Tian L."/>
            <person name="Zhu Q."/>
            <person name="Wang B."/>
        </authorList>
    </citation>
    <scope>NUCLEOTIDE SEQUENCE</scope>
    <source>
        <strain evidence="1">ZJHYS-2018</strain>
    </source>
</reference>
<feature type="non-terminal residue" evidence="1">
    <location>
        <position position="1"/>
    </location>
</feature>
<evidence type="ECO:0000313" key="2">
    <source>
        <dbReference type="Proteomes" id="UP000805704"/>
    </source>
</evidence>
<accession>A0ACB7EPA0</accession>
<gene>
    <name evidence="1" type="ORF">GBF38_008086</name>
</gene>
<protein>
    <submittedName>
        <fullName evidence="1">Uncharacterized protein</fullName>
    </submittedName>
</protein>
<organism evidence="1 2">
    <name type="scientific">Nibea albiflora</name>
    <name type="common">Yellow drum</name>
    <name type="synonym">Corvina albiflora</name>
    <dbReference type="NCBI Taxonomy" id="240163"/>
    <lineage>
        <taxon>Eukaryota</taxon>
        <taxon>Metazoa</taxon>
        <taxon>Chordata</taxon>
        <taxon>Craniata</taxon>
        <taxon>Vertebrata</taxon>
        <taxon>Euteleostomi</taxon>
        <taxon>Actinopterygii</taxon>
        <taxon>Neopterygii</taxon>
        <taxon>Teleostei</taxon>
        <taxon>Neoteleostei</taxon>
        <taxon>Acanthomorphata</taxon>
        <taxon>Eupercaria</taxon>
        <taxon>Sciaenidae</taxon>
        <taxon>Nibea</taxon>
    </lineage>
</organism>
<keyword evidence="2" id="KW-1185">Reference proteome</keyword>
<dbReference type="Proteomes" id="UP000805704">
    <property type="component" value="Chromosome 3"/>
</dbReference>
<name>A0ACB7EPA0_NIBAL</name>
<comment type="caution">
    <text evidence="1">The sequence shown here is derived from an EMBL/GenBank/DDBJ whole genome shotgun (WGS) entry which is preliminary data.</text>
</comment>
<dbReference type="EMBL" id="CM024791">
    <property type="protein sequence ID" value="KAG8004028.1"/>
    <property type="molecule type" value="Genomic_DNA"/>
</dbReference>
<proteinExistence type="predicted"/>
<evidence type="ECO:0000313" key="1">
    <source>
        <dbReference type="EMBL" id="KAG8004028.1"/>
    </source>
</evidence>
<sequence length="83" mass="9573">VNQCGVIRQPLAMVCPAPVDLKPDGYHQQTRSCITLKRLKRRTEKQISSGHIMCDHGVTWRKRRSHFLLDRLSCVVPFVSEIM</sequence>